<feature type="transmembrane region" description="Helical" evidence="7">
    <location>
        <begin position="142"/>
        <end position="164"/>
    </location>
</feature>
<keyword evidence="4 7" id="KW-0812">Transmembrane</keyword>
<dbReference type="PANTHER" id="PTHR43414:SF1">
    <property type="entry name" value="PEPTIDE PERMEASE"/>
    <property type="match status" value="1"/>
</dbReference>
<dbReference type="PROSITE" id="PS50850">
    <property type="entry name" value="MFS"/>
    <property type="match status" value="1"/>
</dbReference>
<dbReference type="OrthoDB" id="9764259at2"/>
<feature type="transmembrane region" description="Helical" evidence="7">
    <location>
        <begin position="23"/>
        <end position="45"/>
    </location>
</feature>
<evidence type="ECO:0000256" key="3">
    <source>
        <dbReference type="ARBA" id="ARBA00022475"/>
    </source>
</evidence>
<dbReference type="PANTHER" id="PTHR43414">
    <property type="entry name" value="MULTIDRUG RESISTANCE PROTEIN MDTG"/>
    <property type="match status" value="1"/>
</dbReference>
<dbReference type="InterPro" id="IPR001958">
    <property type="entry name" value="Tet-R_TetA/multi-R_MdtG-like"/>
</dbReference>
<feature type="domain" description="Major facilitator superfamily (MFS) profile" evidence="8">
    <location>
        <begin position="1"/>
        <end position="375"/>
    </location>
</feature>
<feature type="transmembrane region" description="Helical" evidence="7">
    <location>
        <begin position="232"/>
        <end position="251"/>
    </location>
</feature>
<feature type="transmembrane region" description="Helical" evidence="7">
    <location>
        <begin position="115"/>
        <end position="136"/>
    </location>
</feature>
<organism evidence="9 10">
    <name type="scientific">Nocardioides gansuensis</name>
    <dbReference type="NCBI Taxonomy" id="2138300"/>
    <lineage>
        <taxon>Bacteria</taxon>
        <taxon>Bacillati</taxon>
        <taxon>Actinomycetota</taxon>
        <taxon>Actinomycetes</taxon>
        <taxon>Propionibacteriales</taxon>
        <taxon>Nocardioidaceae</taxon>
        <taxon>Nocardioides</taxon>
    </lineage>
</organism>
<dbReference type="SUPFAM" id="SSF103473">
    <property type="entry name" value="MFS general substrate transporter"/>
    <property type="match status" value="2"/>
</dbReference>
<comment type="subcellular location">
    <subcellularLocation>
        <location evidence="1">Cell membrane</location>
        <topology evidence="1">Multi-pass membrane protein</topology>
    </subcellularLocation>
</comment>
<feature type="transmembrane region" description="Helical" evidence="7">
    <location>
        <begin position="287"/>
        <end position="309"/>
    </location>
</feature>
<feature type="transmembrane region" description="Helical" evidence="7">
    <location>
        <begin position="57"/>
        <end position="76"/>
    </location>
</feature>
<evidence type="ECO:0000256" key="4">
    <source>
        <dbReference type="ARBA" id="ARBA00022692"/>
    </source>
</evidence>
<keyword evidence="5 7" id="KW-1133">Transmembrane helix</keyword>
<dbReference type="InterPro" id="IPR036259">
    <property type="entry name" value="MFS_trans_sf"/>
</dbReference>
<accession>A0A2T8FEC6</accession>
<feature type="transmembrane region" description="Helical" evidence="7">
    <location>
        <begin position="263"/>
        <end position="281"/>
    </location>
</feature>
<evidence type="ECO:0000313" key="9">
    <source>
        <dbReference type="EMBL" id="PVG84068.1"/>
    </source>
</evidence>
<feature type="transmembrane region" description="Helical" evidence="7">
    <location>
        <begin position="321"/>
        <end position="346"/>
    </location>
</feature>
<keyword evidence="3" id="KW-1003">Cell membrane</keyword>
<dbReference type="Gene3D" id="1.20.1250.20">
    <property type="entry name" value="MFS general substrate transporter like domains"/>
    <property type="match status" value="2"/>
</dbReference>
<evidence type="ECO:0000259" key="8">
    <source>
        <dbReference type="PROSITE" id="PS50850"/>
    </source>
</evidence>
<protein>
    <submittedName>
        <fullName evidence="9">MFS transporter</fullName>
    </submittedName>
</protein>
<feature type="transmembrane region" description="Helical" evidence="7">
    <location>
        <begin position="195"/>
        <end position="212"/>
    </location>
</feature>
<feature type="transmembrane region" description="Helical" evidence="7">
    <location>
        <begin position="82"/>
        <end position="103"/>
    </location>
</feature>
<dbReference type="EMBL" id="QDGZ01000002">
    <property type="protein sequence ID" value="PVG84068.1"/>
    <property type="molecule type" value="Genomic_DNA"/>
</dbReference>
<dbReference type="Pfam" id="PF07690">
    <property type="entry name" value="MFS_1"/>
    <property type="match status" value="1"/>
</dbReference>
<dbReference type="Pfam" id="PF00083">
    <property type="entry name" value="Sugar_tr"/>
    <property type="match status" value="1"/>
</dbReference>
<reference evidence="9 10" key="1">
    <citation type="submission" date="2018-04" db="EMBL/GenBank/DDBJ databases">
        <title>Genome of Nocardioides gansuensis WSJ-1.</title>
        <authorList>
            <person name="Wu S."/>
            <person name="Wang G."/>
        </authorList>
    </citation>
    <scope>NUCLEOTIDE SEQUENCE [LARGE SCALE GENOMIC DNA]</scope>
    <source>
        <strain evidence="9 10">WSJ-1</strain>
    </source>
</reference>
<dbReference type="InterPro" id="IPR005828">
    <property type="entry name" value="MFS_sugar_transport-like"/>
</dbReference>
<keyword evidence="6 7" id="KW-0472">Membrane</keyword>
<evidence type="ECO:0000256" key="1">
    <source>
        <dbReference type="ARBA" id="ARBA00004651"/>
    </source>
</evidence>
<dbReference type="InterPro" id="IPR011701">
    <property type="entry name" value="MFS"/>
</dbReference>
<gene>
    <name evidence="9" type="ORF">DDE18_06505</name>
</gene>
<dbReference type="PRINTS" id="PR01035">
    <property type="entry name" value="TCRTETA"/>
</dbReference>
<feature type="transmembrane region" description="Helical" evidence="7">
    <location>
        <begin position="352"/>
        <end position="372"/>
    </location>
</feature>
<evidence type="ECO:0000256" key="6">
    <source>
        <dbReference type="ARBA" id="ARBA00023136"/>
    </source>
</evidence>
<evidence type="ECO:0000256" key="7">
    <source>
        <dbReference type="SAM" id="Phobius"/>
    </source>
</evidence>
<evidence type="ECO:0000313" key="10">
    <source>
        <dbReference type="Proteomes" id="UP000246018"/>
    </source>
</evidence>
<evidence type="ECO:0000256" key="5">
    <source>
        <dbReference type="ARBA" id="ARBA00022989"/>
    </source>
</evidence>
<proteinExistence type="predicted"/>
<sequence>MTLLIPFLPVYVRQLGVSDDAGVLFWSGVAYAATFLTAALTAPLWGSLGDRYGRKSMLIRASLGMSVAMSLIGLAQSVWQLVVLRLLVGLLGGYSSASTILVAADSPVERRGWGLGVLSSGIMAGSIVGPLLGGLLPQVIGIRLTFLLTGALIFLAFLATALLVTEDRPRAAGLALTRAGDADGPRARDLRGRGIGVLLLTGSMVMFATMSVEPLVTEYVALLDGAAHATVWAGVVMSLGALGAIVSAPFVGRLADRHGPRRVIVGCLLAAAACLVVQGLVDGVGQLAAARLLMGVSLGGLMPAVTAALRACAPPGRVGRLLGWSVSAQYVGDVTGPVLGGLAAGVLGMRSVFAATAVVLLAAALLHAVPAMRVRTASARV</sequence>
<keyword evidence="10" id="KW-1185">Reference proteome</keyword>
<evidence type="ECO:0000256" key="2">
    <source>
        <dbReference type="ARBA" id="ARBA00022448"/>
    </source>
</evidence>
<name>A0A2T8FEC6_9ACTN</name>
<dbReference type="AlphaFoldDB" id="A0A2T8FEC6"/>
<dbReference type="InterPro" id="IPR020846">
    <property type="entry name" value="MFS_dom"/>
</dbReference>
<keyword evidence="2" id="KW-0813">Transport</keyword>
<comment type="caution">
    <text evidence="9">The sequence shown here is derived from an EMBL/GenBank/DDBJ whole genome shotgun (WGS) entry which is preliminary data.</text>
</comment>
<dbReference type="GO" id="GO:0005886">
    <property type="term" value="C:plasma membrane"/>
    <property type="evidence" value="ECO:0007669"/>
    <property type="project" value="UniProtKB-SubCell"/>
</dbReference>
<dbReference type="Proteomes" id="UP000246018">
    <property type="component" value="Unassembled WGS sequence"/>
</dbReference>
<dbReference type="GO" id="GO:0022857">
    <property type="term" value="F:transmembrane transporter activity"/>
    <property type="evidence" value="ECO:0007669"/>
    <property type="project" value="InterPro"/>
</dbReference>